<gene>
    <name evidence="3" type="ORF">GRI89_08635</name>
</gene>
<protein>
    <recommendedName>
        <fullName evidence="2">Phosphodiester glycosidase domain-containing protein</fullName>
    </recommendedName>
</protein>
<dbReference type="InterPro" id="IPR018711">
    <property type="entry name" value="NAGPA"/>
</dbReference>
<dbReference type="PROSITE" id="PS51257">
    <property type="entry name" value="PROKAR_LIPOPROTEIN"/>
    <property type="match status" value="1"/>
</dbReference>
<dbReference type="AlphaFoldDB" id="A0A6I4SXM4"/>
<organism evidence="3 4">
    <name type="scientific">Croceibacterium salegens</name>
    <dbReference type="NCBI Taxonomy" id="1737568"/>
    <lineage>
        <taxon>Bacteria</taxon>
        <taxon>Pseudomonadati</taxon>
        <taxon>Pseudomonadota</taxon>
        <taxon>Alphaproteobacteria</taxon>
        <taxon>Sphingomonadales</taxon>
        <taxon>Erythrobacteraceae</taxon>
        <taxon>Croceibacterium</taxon>
    </lineage>
</organism>
<keyword evidence="4" id="KW-1185">Reference proteome</keyword>
<keyword evidence="1" id="KW-0732">Signal</keyword>
<dbReference type="Pfam" id="PF09992">
    <property type="entry name" value="NAGPA"/>
    <property type="match status" value="1"/>
</dbReference>
<proteinExistence type="predicted"/>
<sequence length="265" mass="28767">MSRRSLLAVLSFTALAACHQATEPDADSTAFDPGPPACGPVVFEDVPLTECIAVPGRDHIRLVLSGEDGKPYRSFRAFADDRPGDAAPVAFAMNAGMFNDEGEPIGYYVADGKRLTVLNRNNGPGNFHLKPNGVFFGSGDSWQVLDTDTFAKEVTDRPDFATQSGPMLVIDGESHPGFDPDGTSLKMRNGVGVDETGRAHFVISEAPVSFGRFARYFRDVARTPNALFLDGSVSSLWDPVHERMDSRVPLGPLVVVERDPRRVQK</sequence>
<evidence type="ECO:0000313" key="4">
    <source>
        <dbReference type="Proteomes" id="UP000433652"/>
    </source>
</evidence>
<evidence type="ECO:0000313" key="3">
    <source>
        <dbReference type="EMBL" id="MXO59606.1"/>
    </source>
</evidence>
<name>A0A6I4SXM4_9SPHN</name>
<reference evidence="3 4" key="1">
    <citation type="submission" date="2019-12" db="EMBL/GenBank/DDBJ databases">
        <title>Genomic-based taxomic classification of the family Erythrobacteraceae.</title>
        <authorList>
            <person name="Xu L."/>
        </authorList>
    </citation>
    <scope>NUCLEOTIDE SEQUENCE [LARGE SCALE GENOMIC DNA]</scope>
    <source>
        <strain evidence="3 4">MCCC 1K01500</strain>
    </source>
</reference>
<dbReference type="Proteomes" id="UP000433652">
    <property type="component" value="Unassembled WGS sequence"/>
</dbReference>
<feature type="chain" id="PRO_5026224231" description="Phosphodiester glycosidase domain-containing protein" evidence="1">
    <location>
        <begin position="17"/>
        <end position="265"/>
    </location>
</feature>
<comment type="caution">
    <text evidence="3">The sequence shown here is derived from an EMBL/GenBank/DDBJ whole genome shotgun (WGS) entry which is preliminary data.</text>
</comment>
<evidence type="ECO:0000259" key="2">
    <source>
        <dbReference type="Pfam" id="PF09992"/>
    </source>
</evidence>
<accession>A0A6I4SXM4</accession>
<evidence type="ECO:0000256" key="1">
    <source>
        <dbReference type="SAM" id="SignalP"/>
    </source>
</evidence>
<dbReference type="EMBL" id="WTYM01000036">
    <property type="protein sequence ID" value="MXO59606.1"/>
    <property type="molecule type" value="Genomic_DNA"/>
</dbReference>
<feature type="signal peptide" evidence="1">
    <location>
        <begin position="1"/>
        <end position="16"/>
    </location>
</feature>
<feature type="domain" description="Phosphodiester glycosidase" evidence="2">
    <location>
        <begin position="89"/>
        <end position="235"/>
    </location>
</feature>